<dbReference type="GO" id="GO:0031177">
    <property type="term" value="F:phosphopantetheine binding"/>
    <property type="evidence" value="ECO:0007669"/>
    <property type="project" value="InterPro"/>
</dbReference>
<dbReference type="Pfam" id="PF08659">
    <property type="entry name" value="KR"/>
    <property type="match status" value="1"/>
</dbReference>
<dbReference type="Pfam" id="PF08242">
    <property type="entry name" value="Methyltransf_12"/>
    <property type="match status" value="1"/>
</dbReference>
<dbReference type="SMART" id="SM00825">
    <property type="entry name" value="PKS_KS"/>
    <property type="match status" value="1"/>
</dbReference>
<protein>
    <recommendedName>
        <fullName evidence="15">Polyketide synthase</fullName>
    </recommendedName>
</protein>
<dbReference type="SUPFAM" id="SSF55048">
    <property type="entry name" value="Probable ACP-binding domain of malonyl-CoA ACP transacylase"/>
    <property type="match status" value="1"/>
</dbReference>
<dbReference type="InterPro" id="IPR013217">
    <property type="entry name" value="Methyltransf_12"/>
</dbReference>
<evidence type="ECO:0000259" key="12">
    <source>
        <dbReference type="PROSITE" id="PS52019"/>
    </source>
</evidence>
<evidence type="ECO:0008006" key="15">
    <source>
        <dbReference type="Google" id="ProtNLM"/>
    </source>
</evidence>
<dbReference type="InterPro" id="IPR016036">
    <property type="entry name" value="Malonyl_transacylase_ACP-bd"/>
</dbReference>
<dbReference type="InterPro" id="IPR013968">
    <property type="entry name" value="PKS_KR"/>
</dbReference>
<dbReference type="Pfam" id="PF08240">
    <property type="entry name" value="ADH_N"/>
    <property type="match status" value="1"/>
</dbReference>
<evidence type="ECO:0000313" key="14">
    <source>
        <dbReference type="Proteomes" id="UP000557566"/>
    </source>
</evidence>
<evidence type="ECO:0000256" key="2">
    <source>
        <dbReference type="ARBA" id="ARBA00022450"/>
    </source>
</evidence>
<dbReference type="PROSITE" id="PS00606">
    <property type="entry name" value="KS3_1"/>
    <property type="match status" value="1"/>
</dbReference>
<dbReference type="Gene3D" id="3.40.366.10">
    <property type="entry name" value="Malonyl-Coenzyme A Acyl Carrier Protein, domain 2"/>
    <property type="match status" value="1"/>
</dbReference>
<dbReference type="Pfam" id="PF16197">
    <property type="entry name" value="KAsynt_C_assoc"/>
    <property type="match status" value="1"/>
</dbReference>
<dbReference type="InterPro" id="IPR057326">
    <property type="entry name" value="KR_dom"/>
</dbReference>
<keyword evidence="3" id="KW-0597">Phosphoprotein</keyword>
<dbReference type="Pfam" id="PF14765">
    <property type="entry name" value="PS-DH"/>
    <property type="match status" value="1"/>
</dbReference>
<dbReference type="InterPro" id="IPR020806">
    <property type="entry name" value="PKS_PP-bd"/>
</dbReference>
<dbReference type="InterPro" id="IPR001227">
    <property type="entry name" value="Ac_transferase_dom_sf"/>
</dbReference>
<evidence type="ECO:0000256" key="5">
    <source>
        <dbReference type="ARBA" id="ARBA00022857"/>
    </source>
</evidence>
<feature type="domain" description="Ketosynthase family 3 (KS3)" evidence="11">
    <location>
        <begin position="1"/>
        <end position="372"/>
    </location>
</feature>
<dbReference type="PROSITE" id="PS00059">
    <property type="entry name" value="ADH_ZINC"/>
    <property type="match status" value="1"/>
</dbReference>
<dbReference type="Pfam" id="PF21089">
    <property type="entry name" value="PKS_DH_N"/>
    <property type="match status" value="1"/>
</dbReference>
<dbReference type="InterPro" id="IPR006162">
    <property type="entry name" value="Ppantetheine_attach_site"/>
</dbReference>
<evidence type="ECO:0000256" key="9">
    <source>
        <dbReference type="PROSITE-ProRule" id="PRU01363"/>
    </source>
</evidence>
<evidence type="ECO:0000259" key="11">
    <source>
        <dbReference type="PROSITE" id="PS52004"/>
    </source>
</evidence>
<dbReference type="SUPFAM" id="SSF52151">
    <property type="entry name" value="FabD/lysophospholipase-like"/>
    <property type="match status" value="1"/>
</dbReference>
<dbReference type="Gene3D" id="3.40.47.10">
    <property type="match status" value="1"/>
</dbReference>
<dbReference type="InterPro" id="IPR014030">
    <property type="entry name" value="Ketoacyl_synth_N"/>
</dbReference>
<dbReference type="InterPro" id="IPR049900">
    <property type="entry name" value="PKS_mFAS_DH"/>
</dbReference>
<dbReference type="GO" id="GO:0004315">
    <property type="term" value="F:3-oxoacyl-[acyl-carrier-protein] synthase activity"/>
    <property type="evidence" value="ECO:0007669"/>
    <property type="project" value="InterPro"/>
</dbReference>
<dbReference type="Gene3D" id="1.10.1200.10">
    <property type="entry name" value="ACP-like"/>
    <property type="match status" value="1"/>
</dbReference>
<keyword evidence="5" id="KW-0521">NADP</keyword>
<dbReference type="InterPro" id="IPR016039">
    <property type="entry name" value="Thiolase-like"/>
</dbReference>
<dbReference type="SUPFAM" id="SSF47336">
    <property type="entry name" value="ACP-like"/>
    <property type="match status" value="1"/>
</dbReference>
<evidence type="ECO:0000256" key="7">
    <source>
        <dbReference type="ARBA" id="ARBA00023268"/>
    </source>
</evidence>
<dbReference type="Gene3D" id="3.90.180.10">
    <property type="entry name" value="Medium-chain alcohol dehydrogenases, catalytic domain"/>
    <property type="match status" value="1"/>
</dbReference>
<dbReference type="CDD" id="cd05195">
    <property type="entry name" value="enoyl_red"/>
    <property type="match status" value="1"/>
</dbReference>
<dbReference type="PROSITE" id="PS00012">
    <property type="entry name" value="PHOSPHOPANTETHEINE"/>
    <property type="match status" value="1"/>
</dbReference>
<evidence type="ECO:0000259" key="10">
    <source>
        <dbReference type="PROSITE" id="PS50075"/>
    </source>
</evidence>
<sequence length="2471" mass="266885">MVCKGGYFLQDDITKWDAPFFALSSTEAQAVDPQQRLLLEIAYESLENAGIPIEAVAGTDTACYVGGFNSNYKSIISRDLLDTPQYSMTGCASSMLANRVSWFLNLRGPSLTTDTACSSSTAALHLACESIRSNSNKTRCALVGGTSLILEPDDPCAFSTLGFLSPDSRCFAFDSRANGYARGEGVCMLVLKHIDDAIRDGDPIRAVIRATGINSDGRTAGIVLPSSEAQQRLIQSTYDLAGLDPADTQYVEMHGTGTRAGDPAEMGAVIRAMAGRRTTSLYCGSVKTQIGHLEAAAGLAGIIKCVLAMERGTIPPHLNLSTPNPALRLEATGGMVVVPTAPVPWPEAGGVRRCSVNSFGFGGTNVHVVLDDARRAPDPLPAPDPPTGPAPAFVFALSAPEQEAIARQRQAHGDYAGGAGDALLPRLAHTLAQRRSVFQWRHAVVARSVAELRAGWADGSVGPAKAGAAPRVTLLFTGQGAQWAGMGRELMSHGAFARSVRASAAALAGLGCGWDAEAELAYGSRVDVAEFAQPLCAVLQLALVDLLRHWGAVPAAVVGHSSGEMAAAYAAGALDRRSCLKIALHRGLVSRMAQERGPGGGMMAVGLSAAKVRPYLDRGVTLACINSPSSVTLSGDKTELARLQGDLQRGDVFCRLLRVDNAYHGPQMHTIRDEYRRRIADVVPGPESACFHSTVYGRRVAGSELTADYWVANLCSTVDLVSALDDMVDANAGAPGIVVEVGPHGALAGAFNQFKLARGAMGHTSYHSLLVRGQDATLTAMGVAASLWTKGVPIQMDKVNNLDETPGSKTVLTDLPSYSWNHSTSYWHESRLSRNHRFPIFPRHDLIGSRLDSFNPLEPTWVNRLRVAELPWLKDHRVQGNTVFPATGVMCAAVEALRQLEQEAGTAGDVSGFQVSEFSISQPLIIPNNDKGVETYLHLKRRKVGMSGSAGPWLDFSFYSCQDGDVFVEHACGLIQARRKKEAALIDGGRELREETLAYRRYWESKSATCQDALASTTHYEFCESLGISYGKCFQGVTAIRHNGPTVAFETTISDSRSCMPRSYESDHLIHPATLDTLLQTHFVAVRAAEGIPRQAWVPTAVASLVISSDMPRDPGATLRGICETSFSGAHHMTGSLMAGDGTFDTMPAIIVDGLECRGLGATHESSEEPSPELYASVVWKPDIDLLQRPGLHRFVGEGEQGHGDMMQFCVQAHGIVNEMCRLTLERLDAHPRNLPGHLQKYVEWMRTRCATGVGNDPSPPISPRNDVFRPGPSEYWGIDKLQDFVKRYPVDGNLLCHVFGSLDALFAQETTPIASLMASEYFTRFYKEANGAERNARAFQRWFDLKAHKVPGLRVIEIGAGTASTTVPVLRRLGDGELSTPRLSKWTFTDISPGWFENAKSLLSDWQPYVEYKVLDIEDDPVEQGFEAESYDVVLAVNVLHATKDIQTTLRHCSRLLKPGGNLVLGEITNPTDLVSFVFGTLPGWWAAEDDRKGGPLLLRHQWDETLKEAGFSGSDAAITDGDDGVAHRMSTLISTKPYRGDAVSAKNVTVVVPDDCGEATQSLASCICREFQSLGARAAINSVGTAVADVEGKTVVSLLEYEESFLQDAQEAHFEQVKHLVLYSAEVLWVTRSDVADGPGHPSKRIVSGLLRCVKMEDATRRLYEMHLCREPAGDVESVSGVVGRRLRGIWSRNEGVLEEMETSERDGAFCIPRYMPDKTMNQSLARATGSNVSPEMTGLVQAGRPLRLTIGQPGALETLHFVDESLPQALAEDEVEMDVSACGLNFRDVLIAMGELQRPVLGHEAVGIVRRVGAKVTEFSPADRVICITPGVMQTTVRVHESCVHHAPASLSDEEAAAIPIAYATAYQSLMEVARLEKGESVLIHTAAGGLGQALIQLAKMLEADIFCTVSTEAKKQAVVAMGVEPDHVFSSRDLSFERGIKRVTHGRGVDVIVNSLAGEALQRSWMCLAPHGRFVEVGIKDIIGNSRLDMRPFLNNATFSAVNLEAMMRGSRQGRKVVSSVLRLFEQGAIGPIRPIVAHDFSNVEAAFREMQRGTHIGKLVLRFTPESRAPVRPPSFFSWSLDPNATYLLVGGFGGLGRAQATFMAEHGARHLVFISRSGAARDEARLLVAKLAAAGVETKVYAADVADKKQLKAILDEVSQTMPPIRGVIQGAMVLQDTLFHKMDYRQWAAATKPKIQGSWNLHELLPRSLDFFILLSSLAGIIGACSQANYAAGNTYQDALVHFRQSKGLPALSLNLGVIKGFGYVAEHDDVAAGLSPFLTPSVDEAQFFHLLGCALAGTANGDGPLTPQLLVGAGNGGAVQAMQRVSIDADFCWLSTLSPFAYLQRLGVQTAEAAGNEPETNYDRHLDRLRNSKSIDEASASVQELLLGKIASIISIPTADIDTAKPVYTYGVDSLVAVELRNWLAKNLRSDLSIFELTSSTPIHALTRKIAARSRWLSAEAGS</sequence>
<dbReference type="GO" id="GO:0044550">
    <property type="term" value="P:secondary metabolite biosynthetic process"/>
    <property type="evidence" value="ECO:0007669"/>
    <property type="project" value="TreeGrafter"/>
</dbReference>
<dbReference type="SMART" id="SM00822">
    <property type="entry name" value="PKS_KR"/>
    <property type="match status" value="1"/>
</dbReference>
<dbReference type="GO" id="GO:0004312">
    <property type="term" value="F:fatty acid synthase activity"/>
    <property type="evidence" value="ECO:0007669"/>
    <property type="project" value="TreeGrafter"/>
</dbReference>
<dbReference type="Pfam" id="PF02801">
    <property type="entry name" value="Ketoacyl-synt_C"/>
    <property type="match status" value="1"/>
</dbReference>
<dbReference type="OrthoDB" id="329835at2759"/>
<keyword evidence="6" id="KW-0560">Oxidoreductase</keyword>
<dbReference type="InterPro" id="IPR013154">
    <property type="entry name" value="ADH-like_N"/>
</dbReference>
<dbReference type="InterPro" id="IPR002364">
    <property type="entry name" value="Quin_OxRdtase/zeta-crystal_CS"/>
</dbReference>
<dbReference type="InterPro" id="IPR014031">
    <property type="entry name" value="Ketoacyl_synth_C"/>
</dbReference>
<accession>A0A8H4V7Y0</accession>
<dbReference type="InterPro" id="IPR036291">
    <property type="entry name" value="NAD(P)-bd_dom_sf"/>
</dbReference>
<dbReference type="GO" id="GO:0006633">
    <property type="term" value="P:fatty acid biosynthetic process"/>
    <property type="evidence" value="ECO:0007669"/>
    <property type="project" value="InterPro"/>
</dbReference>
<dbReference type="PROSITE" id="PS50075">
    <property type="entry name" value="CARRIER"/>
    <property type="match status" value="1"/>
</dbReference>
<dbReference type="GO" id="GO:0016491">
    <property type="term" value="F:oxidoreductase activity"/>
    <property type="evidence" value="ECO:0007669"/>
    <property type="project" value="UniProtKB-KW"/>
</dbReference>
<dbReference type="InterPro" id="IPR042104">
    <property type="entry name" value="PKS_dehydratase_sf"/>
</dbReference>
<feature type="domain" description="PKS/mFAS DH" evidence="12">
    <location>
        <begin position="844"/>
        <end position="1166"/>
    </location>
</feature>
<comment type="pathway">
    <text evidence="1">Secondary metabolite biosynthesis.</text>
</comment>
<dbReference type="Pfam" id="PF00109">
    <property type="entry name" value="ketoacyl-synt"/>
    <property type="match status" value="1"/>
</dbReference>
<keyword evidence="14" id="KW-1185">Reference proteome</keyword>
<feature type="active site" description="Proton acceptor; for dehydratase activity" evidence="9">
    <location>
        <position position="876"/>
    </location>
</feature>
<dbReference type="Proteomes" id="UP000557566">
    <property type="component" value="Unassembled WGS sequence"/>
</dbReference>
<dbReference type="Pfam" id="PF13602">
    <property type="entry name" value="ADH_zinc_N_2"/>
    <property type="match status" value="1"/>
</dbReference>
<dbReference type="Gene3D" id="3.40.50.720">
    <property type="entry name" value="NAD(P)-binding Rossmann-like Domain"/>
    <property type="match status" value="1"/>
</dbReference>
<dbReference type="SUPFAM" id="SSF50129">
    <property type="entry name" value="GroES-like"/>
    <property type="match status" value="1"/>
</dbReference>
<dbReference type="Gene3D" id="3.10.129.110">
    <property type="entry name" value="Polyketide synthase dehydratase"/>
    <property type="match status" value="1"/>
</dbReference>
<dbReference type="InterPro" id="IPR002328">
    <property type="entry name" value="ADH_Zn_CS"/>
</dbReference>
<gene>
    <name evidence="13" type="ORF">G6O67_003088</name>
</gene>
<keyword evidence="7" id="KW-0511">Multifunctional enzyme</keyword>
<dbReference type="PROSITE" id="PS01162">
    <property type="entry name" value="QOR_ZETA_CRYSTAL"/>
    <property type="match status" value="1"/>
</dbReference>
<dbReference type="FunFam" id="3.40.50.720:FF:000209">
    <property type="entry name" value="Polyketide synthase Pks12"/>
    <property type="match status" value="1"/>
</dbReference>
<dbReference type="InterPro" id="IPR009081">
    <property type="entry name" value="PP-bd_ACP"/>
</dbReference>
<dbReference type="InterPro" id="IPR011032">
    <property type="entry name" value="GroES-like_sf"/>
</dbReference>
<dbReference type="CDD" id="cd00833">
    <property type="entry name" value="PKS"/>
    <property type="match status" value="1"/>
</dbReference>
<dbReference type="SUPFAM" id="SSF53335">
    <property type="entry name" value="S-adenosyl-L-methionine-dependent methyltransferases"/>
    <property type="match status" value="1"/>
</dbReference>
<dbReference type="InterPro" id="IPR032821">
    <property type="entry name" value="PKS_assoc"/>
</dbReference>
<evidence type="ECO:0000256" key="1">
    <source>
        <dbReference type="ARBA" id="ARBA00005179"/>
    </source>
</evidence>
<name>A0A8H4V7Y0_9HYPO</name>
<dbReference type="InterPro" id="IPR020841">
    <property type="entry name" value="PKS_Beta-ketoAc_synthase_dom"/>
</dbReference>
<dbReference type="SUPFAM" id="SSF53901">
    <property type="entry name" value="Thiolase-like"/>
    <property type="match status" value="1"/>
</dbReference>
<keyword evidence="2" id="KW-0596">Phosphopantetheine</keyword>
<feature type="region of interest" description="C-terminal hotdog fold" evidence="9">
    <location>
        <begin position="1011"/>
        <end position="1166"/>
    </location>
</feature>
<dbReference type="Pfam" id="PF00698">
    <property type="entry name" value="Acyl_transf_1"/>
    <property type="match status" value="1"/>
</dbReference>
<dbReference type="SUPFAM" id="SSF51735">
    <property type="entry name" value="NAD(P)-binding Rossmann-fold domains"/>
    <property type="match status" value="2"/>
</dbReference>
<dbReference type="SMART" id="SM00829">
    <property type="entry name" value="PKS_ER"/>
    <property type="match status" value="1"/>
</dbReference>
<proteinExistence type="predicted"/>
<keyword evidence="8" id="KW-0012">Acyltransferase</keyword>
<dbReference type="PROSITE" id="PS52004">
    <property type="entry name" value="KS3_2"/>
    <property type="match status" value="1"/>
</dbReference>
<dbReference type="PANTHER" id="PTHR43775:SF29">
    <property type="entry name" value="ASPERFURANONE POLYKETIDE SYNTHASE AFOG-RELATED"/>
    <property type="match status" value="1"/>
</dbReference>
<organism evidence="13 14">
    <name type="scientific">Ophiocordyceps sinensis</name>
    <dbReference type="NCBI Taxonomy" id="72228"/>
    <lineage>
        <taxon>Eukaryota</taxon>
        <taxon>Fungi</taxon>
        <taxon>Dikarya</taxon>
        <taxon>Ascomycota</taxon>
        <taxon>Pezizomycotina</taxon>
        <taxon>Sordariomycetes</taxon>
        <taxon>Hypocreomycetidae</taxon>
        <taxon>Hypocreales</taxon>
        <taxon>Ophiocordycipitaceae</taxon>
        <taxon>Ophiocordyceps</taxon>
    </lineage>
</organism>
<dbReference type="Gene3D" id="3.40.50.150">
    <property type="entry name" value="Vaccinia Virus protein VP39"/>
    <property type="match status" value="1"/>
</dbReference>
<dbReference type="EMBL" id="JAAVMX010000003">
    <property type="protein sequence ID" value="KAF4511277.1"/>
    <property type="molecule type" value="Genomic_DNA"/>
</dbReference>
<dbReference type="InterPro" id="IPR049551">
    <property type="entry name" value="PKS_DH_C"/>
</dbReference>
<dbReference type="CDD" id="cd02440">
    <property type="entry name" value="AdoMet_MTases"/>
    <property type="match status" value="1"/>
</dbReference>
<dbReference type="InterPro" id="IPR036736">
    <property type="entry name" value="ACP-like_sf"/>
</dbReference>
<feature type="domain" description="Carrier" evidence="10">
    <location>
        <begin position="2385"/>
        <end position="2462"/>
    </location>
</feature>
<dbReference type="InterPro" id="IPR020843">
    <property type="entry name" value="ER"/>
</dbReference>
<dbReference type="InterPro" id="IPR016035">
    <property type="entry name" value="Acyl_Trfase/lysoPLipase"/>
</dbReference>
<dbReference type="InterPro" id="IPR029063">
    <property type="entry name" value="SAM-dependent_MTases_sf"/>
</dbReference>
<evidence type="ECO:0000313" key="13">
    <source>
        <dbReference type="EMBL" id="KAF4511277.1"/>
    </source>
</evidence>
<feature type="region of interest" description="N-terminal hotdog fold" evidence="9">
    <location>
        <begin position="844"/>
        <end position="982"/>
    </location>
</feature>
<dbReference type="SMART" id="SM00826">
    <property type="entry name" value="PKS_DH"/>
    <property type="match status" value="1"/>
</dbReference>
<dbReference type="InterPro" id="IPR014043">
    <property type="entry name" value="Acyl_transferase_dom"/>
</dbReference>
<dbReference type="InterPro" id="IPR018201">
    <property type="entry name" value="Ketoacyl_synth_AS"/>
</dbReference>
<dbReference type="SMART" id="SM00827">
    <property type="entry name" value="PKS_AT"/>
    <property type="match status" value="1"/>
</dbReference>
<feature type="active site" description="Proton donor; for dehydratase activity" evidence="9">
    <location>
        <position position="1076"/>
    </location>
</feature>
<dbReference type="InterPro" id="IPR050091">
    <property type="entry name" value="PKS_NRPS_Biosynth_Enz"/>
</dbReference>
<evidence type="ECO:0000256" key="6">
    <source>
        <dbReference type="ARBA" id="ARBA00023002"/>
    </source>
</evidence>
<reference evidence="13 14" key="1">
    <citation type="journal article" date="2020" name="Genome Biol. Evol.">
        <title>A new high-quality draft genome assembly of the Chinese cordyceps Ophiocordyceps sinensis.</title>
        <authorList>
            <person name="Shu R."/>
            <person name="Zhang J."/>
            <person name="Meng Q."/>
            <person name="Zhang H."/>
            <person name="Zhou G."/>
            <person name="Li M."/>
            <person name="Wu P."/>
            <person name="Zhao Y."/>
            <person name="Chen C."/>
            <person name="Qin Q."/>
        </authorList>
    </citation>
    <scope>NUCLEOTIDE SEQUENCE [LARGE SCALE GENOMIC DNA]</scope>
    <source>
        <strain evidence="13 14">IOZ07</strain>
    </source>
</reference>
<dbReference type="SMART" id="SM00823">
    <property type="entry name" value="PKS_PP"/>
    <property type="match status" value="1"/>
</dbReference>
<dbReference type="PROSITE" id="PS52019">
    <property type="entry name" value="PKS_MFAS_DH"/>
    <property type="match status" value="1"/>
</dbReference>
<keyword evidence="4" id="KW-0808">Transferase</keyword>
<dbReference type="InterPro" id="IPR049552">
    <property type="entry name" value="PKS_DH_N"/>
</dbReference>
<evidence type="ECO:0000256" key="4">
    <source>
        <dbReference type="ARBA" id="ARBA00022679"/>
    </source>
</evidence>
<dbReference type="GO" id="GO:1901336">
    <property type="term" value="P:lactone biosynthetic process"/>
    <property type="evidence" value="ECO:0007669"/>
    <property type="project" value="UniProtKB-ARBA"/>
</dbReference>
<dbReference type="InterPro" id="IPR020807">
    <property type="entry name" value="PKS_DH"/>
</dbReference>
<dbReference type="Pfam" id="PF23297">
    <property type="entry name" value="ACP_SdgA_C"/>
    <property type="match status" value="1"/>
</dbReference>
<evidence type="ECO:0000256" key="8">
    <source>
        <dbReference type="ARBA" id="ARBA00023315"/>
    </source>
</evidence>
<dbReference type="GO" id="GO:0008270">
    <property type="term" value="F:zinc ion binding"/>
    <property type="evidence" value="ECO:0007669"/>
    <property type="project" value="InterPro"/>
</dbReference>
<evidence type="ECO:0000256" key="3">
    <source>
        <dbReference type="ARBA" id="ARBA00022553"/>
    </source>
</evidence>
<comment type="caution">
    <text evidence="13">The sequence shown here is derived from an EMBL/GenBank/DDBJ whole genome shotgun (WGS) entry which is preliminary data.</text>
</comment>
<dbReference type="PANTHER" id="PTHR43775">
    <property type="entry name" value="FATTY ACID SYNTHASE"/>
    <property type="match status" value="1"/>
</dbReference>
<dbReference type="Gene3D" id="3.30.70.3290">
    <property type="match status" value="1"/>
</dbReference>